<sequence>MNRFVTILLFTVLLFTMYLVVNSKIAGGHASIFGYQIKTVLSVQWSRTFKRVRLYLLKQEEI</sequence>
<dbReference type="RefSeq" id="WP_320380097.1">
    <property type="nucleotide sequence ID" value="NZ_JAWDIQ010000002.1"/>
</dbReference>
<proteinExistence type="predicted"/>
<accession>A0ABU5CTU9</accession>
<reference evidence="1 2" key="1">
    <citation type="submission" date="2023-10" db="EMBL/GenBank/DDBJ databases">
        <title>Virgibacillus soli CC-YMP-6 genome.</title>
        <authorList>
            <person name="Miliotis G."/>
            <person name="Sengupta P."/>
            <person name="Hameed A."/>
            <person name="Chuvochina M."/>
            <person name="Mcdonagh F."/>
            <person name="Simpson A.C."/>
            <person name="Singh N.K."/>
            <person name="Rekha P.D."/>
            <person name="Raman K."/>
            <person name="Hugenholtz P."/>
            <person name="Venkateswaran K."/>
        </authorList>
    </citation>
    <scope>NUCLEOTIDE SEQUENCE [LARGE SCALE GENOMIC DNA]</scope>
    <source>
        <strain evidence="1 2">CC-YMP-6</strain>
    </source>
</reference>
<organism evidence="1 2">
    <name type="scientific">Paracerasibacillus soli</name>
    <dbReference type="NCBI Taxonomy" id="480284"/>
    <lineage>
        <taxon>Bacteria</taxon>
        <taxon>Bacillati</taxon>
        <taxon>Bacillota</taxon>
        <taxon>Bacilli</taxon>
        <taxon>Bacillales</taxon>
        <taxon>Bacillaceae</taxon>
        <taxon>Paracerasibacillus</taxon>
    </lineage>
</organism>
<gene>
    <name evidence="1" type="ORF">RWD45_12915</name>
</gene>
<comment type="caution">
    <text evidence="1">The sequence shown here is derived from an EMBL/GenBank/DDBJ whole genome shotgun (WGS) entry which is preliminary data.</text>
</comment>
<evidence type="ECO:0000313" key="1">
    <source>
        <dbReference type="EMBL" id="MDY0409301.1"/>
    </source>
</evidence>
<evidence type="ECO:0000313" key="2">
    <source>
        <dbReference type="Proteomes" id="UP001275315"/>
    </source>
</evidence>
<protein>
    <submittedName>
        <fullName evidence="1">Uncharacterized protein</fullName>
    </submittedName>
</protein>
<dbReference type="Proteomes" id="UP001275315">
    <property type="component" value="Unassembled WGS sequence"/>
</dbReference>
<name>A0ABU5CTU9_9BACI</name>
<dbReference type="EMBL" id="JAWDIQ010000002">
    <property type="protein sequence ID" value="MDY0409301.1"/>
    <property type="molecule type" value="Genomic_DNA"/>
</dbReference>
<keyword evidence="2" id="KW-1185">Reference proteome</keyword>